<dbReference type="AlphaFoldDB" id="A0A6H5HH97"/>
<organism evidence="1 2">
    <name type="scientific">Nesidiocoris tenuis</name>
    <dbReference type="NCBI Taxonomy" id="355587"/>
    <lineage>
        <taxon>Eukaryota</taxon>
        <taxon>Metazoa</taxon>
        <taxon>Ecdysozoa</taxon>
        <taxon>Arthropoda</taxon>
        <taxon>Hexapoda</taxon>
        <taxon>Insecta</taxon>
        <taxon>Pterygota</taxon>
        <taxon>Neoptera</taxon>
        <taxon>Paraneoptera</taxon>
        <taxon>Hemiptera</taxon>
        <taxon>Heteroptera</taxon>
        <taxon>Panheteroptera</taxon>
        <taxon>Cimicomorpha</taxon>
        <taxon>Miridae</taxon>
        <taxon>Dicyphina</taxon>
        <taxon>Nesidiocoris</taxon>
    </lineage>
</organism>
<feature type="non-terminal residue" evidence="1">
    <location>
        <position position="76"/>
    </location>
</feature>
<dbReference type="EMBL" id="CADCXU010031339">
    <property type="protein sequence ID" value="CAB0017387.1"/>
    <property type="molecule type" value="Genomic_DNA"/>
</dbReference>
<accession>A0A6H5HH97</accession>
<dbReference type="Proteomes" id="UP000479000">
    <property type="component" value="Unassembled WGS sequence"/>
</dbReference>
<gene>
    <name evidence="1" type="ORF">NTEN_LOCUS21404</name>
</gene>
<name>A0A6H5HH97_9HEMI</name>
<keyword evidence="2" id="KW-1185">Reference proteome</keyword>
<protein>
    <submittedName>
        <fullName evidence="1">Uncharacterized protein</fullName>
    </submittedName>
</protein>
<sequence>MNSFSSFYVCNSPGHRMLNFSPACDTNSIVPCLAMVRARNVLHPASCKQRIKLGSHVRFCLRHLRLRTVRNEIGCQ</sequence>
<reference evidence="1 2" key="1">
    <citation type="submission" date="2020-02" db="EMBL/GenBank/DDBJ databases">
        <authorList>
            <person name="Ferguson B K."/>
        </authorList>
    </citation>
    <scope>NUCLEOTIDE SEQUENCE [LARGE SCALE GENOMIC DNA]</scope>
</reference>
<evidence type="ECO:0000313" key="1">
    <source>
        <dbReference type="EMBL" id="CAB0017387.1"/>
    </source>
</evidence>
<proteinExistence type="predicted"/>
<evidence type="ECO:0000313" key="2">
    <source>
        <dbReference type="Proteomes" id="UP000479000"/>
    </source>
</evidence>